<evidence type="ECO:0000256" key="1">
    <source>
        <dbReference type="ARBA" id="ARBA00023002"/>
    </source>
</evidence>
<keyword evidence="5" id="KW-1185">Reference proteome</keyword>
<dbReference type="SUPFAM" id="SSF56796">
    <property type="entry name" value="Dehydroquinate synthase-like"/>
    <property type="match status" value="1"/>
</dbReference>
<dbReference type="CDD" id="cd08187">
    <property type="entry name" value="BDH"/>
    <property type="match status" value="1"/>
</dbReference>
<evidence type="ECO:0000313" key="5">
    <source>
        <dbReference type="Proteomes" id="UP001239167"/>
    </source>
</evidence>
<dbReference type="Pfam" id="PF25137">
    <property type="entry name" value="ADH_Fe_C"/>
    <property type="match status" value="1"/>
</dbReference>
<feature type="domain" description="Alcohol dehydrogenase iron-type/glycerol dehydrogenase GldA" evidence="2">
    <location>
        <begin position="10"/>
        <end position="177"/>
    </location>
</feature>
<sequence>MKNFVFQNTTKIYFGQNQLNHLGEEIKLYGSRILLVYGGGSIKRIGLYDSVMKELKKNKLTVFELAGVEPNPRHTTVNKGAAICKKEQIDIILAVGGGSTIDCSKAIATARYYDGDSWDIVSGKVPVTQALPLFTVLTIAATGSEMDCGGVISNMETNEKLGLVHPLLQPKVSFLDPANTFSVSAYQTACGSADILLHIFDCFYFADPEGKMDMIDRIMEEIIKTVIKYAPIAISKPDDYEARANLMWAASWALNGFLGTGTVMAPTCHMIEHEVSAFYDITHGHGLAILAPRWMEYILDETTAPQFKNFGVNVFGVDAALSDMAGAKAAIAKFKDFLFDTLGLKSKLSDLGIDDKNFSIMAKKACSNGILSGYKKLTPVDVEAIFKMCL</sequence>
<evidence type="ECO:0000259" key="3">
    <source>
        <dbReference type="Pfam" id="PF25137"/>
    </source>
</evidence>
<dbReference type="PANTHER" id="PTHR43633:SF1">
    <property type="entry name" value="ALCOHOL DEHYDROGENASE YQHD"/>
    <property type="match status" value="1"/>
</dbReference>
<dbReference type="Pfam" id="PF00465">
    <property type="entry name" value="Fe-ADH"/>
    <property type="match status" value="1"/>
</dbReference>
<dbReference type="Gene3D" id="1.20.1090.10">
    <property type="entry name" value="Dehydroquinate synthase-like - alpha domain"/>
    <property type="match status" value="1"/>
</dbReference>
<gene>
    <name evidence="4" type="ORF">J2S01_002151</name>
</gene>
<dbReference type="InterPro" id="IPR001670">
    <property type="entry name" value="ADH_Fe/GldA"/>
</dbReference>
<proteinExistence type="predicted"/>
<evidence type="ECO:0000313" key="4">
    <source>
        <dbReference type="EMBL" id="MDQ0204423.1"/>
    </source>
</evidence>
<accession>A0ABT9Y9B5</accession>
<reference evidence="4 5" key="1">
    <citation type="submission" date="2023-07" db="EMBL/GenBank/DDBJ databases">
        <title>Genomic Encyclopedia of Type Strains, Phase IV (KMG-IV): sequencing the most valuable type-strain genomes for metagenomic binning, comparative biology and taxonomic classification.</title>
        <authorList>
            <person name="Goeker M."/>
        </authorList>
    </citation>
    <scope>NUCLEOTIDE SEQUENCE [LARGE SCALE GENOMIC DNA]</scope>
    <source>
        <strain evidence="4 5">DSM 16980</strain>
    </source>
</reference>
<dbReference type="Proteomes" id="UP001239167">
    <property type="component" value="Unassembled WGS sequence"/>
</dbReference>
<dbReference type="InterPro" id="IPR044731">
    <property type="entry name" value="BDH-like"/>
</dbReference>
<dbReference type="PANTHER" id="PTHR43633">
    <property type="entry name" value="ALCOHOL DEHYDROGENASE YQHD"/>
    <property type="match status" value="1"/>
</dbReference>
<organism evidence="4 5">
    <name type="scientific">Pectinatus haikarae</name>
    <dbReference type="NCBI Taxonomy" id="349096"/>
    <lineage>
        <taxon>Bacteria</taxon>
        <taxon>Bacillati</taxon>
        <taxon>Bacillota</taxon>
        <taxon>Negativicutes</taxon>
        <taxon>Selenomonadales</taxon>
        <taxon>Selenomonadaceae</taxon>
        <taxon>Pectinatus</taxon>
    </lineage>
</organism>
<evidence type="ECO:0000259" key="2">
    <source>
        <dbReference type="Pfam" id="PF00465"/>
    </source>
</evidence>
<dbReference type="EMBL" id="JAUSUE010000016">
    <property type="protein sequence ID" value="MDQ0204423.1"/>
    <property type="molecule type" value="Genomic_DNA"/>
</dbReference>
<dbReference type="RefSeq" id="WP_307224740.1">
    <property type="nucleotide sequence ID" value="NZ_CP116940.1"/>
</dbReference>
<keyword evidence="1" id="KW-0560">Oxidoreductase</keyword>
<protein>
    <submittedName>
        <fullName evidence="4">Alcohol dehydrogenase YqhD (Iron-dependent ADH family)</fullName>
    </submittedName>
</protein>
<name>A0ABT9Y9B5_9FIRM</name>
<dbReference type="Gene3D" id="3.40.50.1970">
    <property type="match status" value="1"/>
</dbReference>
<comment type="caution">
    <text evidence="4">The sequence shown here is derived from an EMBL/GenBank/DDBJ whole genome shotgun (WGS) entry which is preliminary data.</text>
</comment>
<dbReference type="InterPro" id="IPR056798">
    <property type="entry name" value="ADH_Fe_C"/>
</dbReference>
<feature type="domain" description="Fe-containing alcohol dehydrogenase-like C-terminal" evidence="3">
    <location>
        <begin position="188"/>
        <end position="388"/>
    </location>
</feature>